<comment type="subcellular location">
    <subcellularLocation>
        <location evidence="1 6">Membrane</location>
        <topology evidence="1 6">Multi-pass membrane protein</topology>
    </subcellularLocation>
</comment>
<keyword evidence="5 7" id="KW-0472">Membrane</keyword>
<name>A0A2T9ZCJ3_9FUNG</name>
<evidence type="ECO:0000256" key="4">
    <source>
        <dbReference type="ARBA" id="ARBA00022989"/>
    </source>
</evidence>
<dbReference type="Gene3D" id="1.20.1250.20">
    <property type="entry name" value="MFS general substrate transporter like domains"/>
    <property type="match status" value="1"/>
</dbReference>
<evidence type="ECO:0008006" key="10">
    <source>
        <dbReference type="Google" id="ProtNLM"/>
    </source>
</evidence>
<dbReference type="InterPro" id="IPR036259">
    <property type="entry name" value="MFS_trans_sf"/>
</dbReference>
<evidence type="ECO:0000256" key="5">
    <source>
        <dbReference type="ARBA" id="ARBA00023136"/>
    </source>
</evidence>
<comment type="similarity">
    <text evidence="2 6">Belongs to the major facilitator superfamily. Proton-dependent oligopeptide transporter (POT/PTR) (TC 2.A.17) family.</text>
</comment>
<evidence type="ECO:0000256" key="6">
    <source>
        <dbReference type="RuleBase" id="RU003755"/>
    </source>
</evidence>
<dbReference type="GO" id="GO:0016020">
    <property type="term" value="C:membrane"/>
    <property type="evidence" value="ECO:0007669"/>
    <property type="project" value="UniProtKB-SubCell"/>
</dbReference>
<dbReference type="AlphaFoldDB" id="A0A2T9ZCJ3"/>
<feature type="transmembrane region" description="Helical" evidence="7">
    <location>
        <begin position="111"/>
        <end position="133"/>
    </location>
</feature>
<accession>A0A2T9ZCJ3</accession>
<evidence type="ECO:0000313" key="9">
    <source>
        <dbReference type="Proteomes" id="UP000245609"/>
    </source>
</evidence>
<dbReference type="SUPFAM" id="SSF103473">
    <property type="entry name" value="MFS general substrate transporter"/>
    <property type="match status" value="1"/>
</dbReference>
<evidence type="ECO:0000256" key="2">
    <source>
        <dbReference type="ARBA" id="ARBA00005982"/>
    </source>
</evidence>
<comment type="caution">
    <text evidence="8">The sequence shown here is derived from an EMBL/GenBank/DDBJ whole genome shotgun (WGS) entry which is preliminary data.</text>
</comment>
<evidence type="ECO:0000256" key="1">
    <source>
        <dbReference type="ARBA" id="ARBA00004141"/>
    </source>
</evidence>
<dbReference type="InterPro" id="IPR018456">
    <property type="entry name" value="PTR2_symporter_CS"/>
</dbReference>
<protein>
    <recommendedName>
        <fullName evidence="10">Major facilitator superfamily (MFS) profile domain-containing protein</fullName>
    </recommendedName>
</protein>
<feature type="transmembrane region" description="Helical" evidence="7">
    <location>
        <begin position="221"/>
        <end position="239"/>
    </location>
</feature>
<feature type="transmembrane region" description="Helical" evidence="7">
    <location>
        <begin position="306"/>
        <end position="324"/>
    </location>
</feature>
<dbReference type="GO" id="GO:0006857">
    <property type="term" value="P:oligopeptide transport"/>
    <property type="evidence" value="ECO:0007669"/>
    <property type="project" value="InterPro"/>
</dbReference>
<dbReference type="OrthoDB" id="8904098at2759"/>
<evidence type="ECO:0000256" key="7">
    <source>
        <dbReference type="SAM" id="Phobius"/>
    </source>
</evidence>
<dbReference type="STRING" id="133381.A0A2T9ZCJ3"/>
<dbReference type="GO" id="GO:0022857">
    <property type="term" value="F:transmembrane transporter activity"/>
    <property type="evidence" value="ECO:0007669"/>
    <property type="project" value="InterPro"/>
</dbReference>
<reference evidence="8 9" key="1">
    <citation type="journal article" date="2018" name="MBio">
        <title>Comparative Genomics Reveals the Core Gene Toolbox for the Fungus-Insect Symbiosis.</title>
        <authorList>
            <person name="Wang Y."/>
            <person name="Stata M."/>
            <person name="Wang W."/>
            <person name="Stajich J.E."/>
            <person name="White M.M."/>
            <person name="Moncalvo J.M."/>
        </authorList>
    </citation>
    <scope>NUCLEOTIDE SEQUENCE [LARGE SCALE GENOMIC DNA]</scope>
    <source>
        <strain evidence="8 9">SC-DP-2</strain>
    </source>
</reference>
<keyword evidence="3 6" id="KW-0812">Transmembrane</keyword>
<feature type="transmembrane region" description="Helical" evidence="7">
    <location>
        <begin position="195"/>
        <end position="215"/>
    </location>
</feature>
<keyword evidence="6" id="KW-0813">Transport</keyword>
<feature type="transmembrane region" description="Helical" evidence="7">
    <location>
        <begin position="344"/>
        <end position="365"/>
    </location>
</feature>
<dbReference type="PANTHER" id="PTHR11654">
    <property type="entry name" value="OLIGOPEPTIDE TRANSPORTER-RELATED"/>
    <property type="match status" value="1"/>
</dbReference>
<gene>
    <name evidence="8" type="ORF">BB560_003244</name>
</gene>
<feature type="transmembrane region" description="Helical" evidence="7">
    <location>
        <begin position="461"/>
        <end position="480"/>
    </location>
</feature>
<dbReference type="Pfam" id="PF00854">
    <property type="entry name" value="PTR2"/>
    <property type="match status" value="1"/>
</dbReference>
<dbReference type="InterPro" id="IPR000109">
    <property type="entry name" value="POT_fam"/>
</dbReference>
<dbReference type="EMBL" id="MBFS01000518">
    <property type="protein sequence ID" value="PVV02306.1"/>
    <property type="molecule type" value="Genomic_DNA"/>
</dbReference>
<sequence>MAELSEEEKGFQSGEYEYDEFGYTRTQPSDFRVGIPDQLRPSAWIVVLTELCERFTYYGASVMFTTYMRTKLNVAKAKSVSINRGFTFLAYATTLLGGYLSDQYLGKYKTITIFGIWYFIGTILLTISALPSFAVGTRLALFIVSTYLFIAFGTGGIKANVSTFVAEQVRIGYKPTKDPGVYYDSRSTTERCYRYFYWAINVGAFVGMLVCPTVADDEGYQYSFLIPACLMALCLIVFIPSYKFYINKKPSGSIFGKVIRTMKYAKHHKSSSNAHWLDAAKGLKNAEWDDYFVDGLKRSIKACKVFLFYPFYWALYNNMSDNFINQGMQMRRPKWLQSSQLNVINSLALVVFIPVFDSLVFPTLARHNIYLGPIKRITIGFAIVVVFFIYVTVLQKLVYNSPPFYDFTGPDVTAESFNDISVWLQVPAYLGVGISEIFASVTGLEYAFSQAPTELKSMLQALFLFTNAGGSLIGLILSIWSYDPAVLYQFAAQTVLLAIVAVIFWFCFRHYDAEVRAQQTYE</sequence>
<keyword evidence="4 7" id="KW-1133">Transmembrane helix</keyword>
<feature type="transmembrane region" description="Helical" evidence="7">
    <location>
        <begin position="428"/>
        <end position="449"/>
    </location>
</feature>
<organism evidence="8 9">
    <name type="scientific">Smittium megazygosporum</name>
    <dbReference type="NCBI Taxonomy" id="133381"/>
    <lineage>
        <taxon>Eukaryota</taxon>
        <taxon>Fungi</taxon>
        <taxon>Fungi incertae sedis</taxon>
        <taxon>Zoopagomycota</taxon>
        <taxon>Kickxellomycotina</taxon>
        <taxon>Harpellomycetes</taxon>
        <taxon>Harpellales</taxon>
        <taxon>Legeriomycetaceae</taxon>
        <taxon>Smittium</taxon>
    </lineage>
</organism>
<dbReference type="PROSITE" id="PS01023">
    <property type="entry name" value="PTR2_2"/>
    <property type="match status" value="1"/>
</dbReference>
<dbReference type="Proteomes" id="UP000245609">
    <property type="component" value="Unassembled WGS sequence"/>
</dbReference>
<keyword evidence="9" id="KW-1185">Reference proteome</keyword>
<feature type="transmembrane region" description="Helical" evidence="7">
    <location>
        <begin position="486"/>
        <end position="508"/>
    </location>
</feature>
<evidence type="ECO:0000256" key="3">
    <source>
        <dbReference type="ARBA" id="ARBA00022692"/>
    </source>
</evidence>
<evidence type="ECO:0000313" key="8">
    <source>
        <dbReference type="EMBL" id="PVV02306.1"/>
    </source>
</evidence>
<proteinExistence type="inferred from homology"/>
<feature type="transmembrane region" description="Helical" evidence="7">
    <location>
        <begin position="377"/>
        <end position="398"/>
    </location>
</feature>
<feature type="transmembrane region" description="Helical" evidence="7">
    <location>
        <begin position="139"/>
        <end position="161"/>
    </location>
</feature>